<reference evidence="2" key="1">
    <citation type="journal article" date="2023" name="Nat. Plants">
        <title>Single-cell RNA sequencing provides a high-resolution roadmap for understanding the multicellular compartmentation of specialized metabolism.</title>
        <authorList>
            <person name="Sun S."/>
            <person name="Shen X."/>
            <person name="Li Y."/>
            <person name="Li Y."/>
            <person name="Wang S."/>
            <person name="Li R."/>
            <person name="Zhang H."/>
            <person name="Shen G."/>
            <person name="Guo B."/>
            <person name="Wei J."/>
            <person name="Xu J."/>
            <person name="St-Pierre B."/>
            <person name="Chen S."/>
            <person name="Sun C."/>
        </authorList>
    </citation>
    <scope>NUCLEOTIDE SEQUENCE [LARGE SCALE GENOMIC DNA]</scope>
</reference>
<name>A0ACC0AKE5_CATRO</name>
<keyword evidence="2" id="KW-1185">Reference proteome</keyword>
<dbReference type="EMBL" id="CM044705">
    <property type="protein sequence ID" value="KAI5660855.1"/>
    <property type="molecule type" value="Genomic_DNA"/>
</dbReference>
<proteinExistence type="predicted"/>
<gene>
    <name evidence="1" type="ORF">M9H77_20178</name>
</gene>
<evidence type="ECO:0000313" key="1">
    <source>
        <dbReference type="EMBL" id="KAI5660855.1"/>
    </source>
</evidence>
<protein>
    <submittedName>
        <fullName evidence="1">Uncharacterized protein</fullName>
    </submittedName>
</protein>
<organism evidence="1 2">
    <name type="scientific">Catharanthus roseus</name>
    <name type="common">Madagascar periwinkle</name>
    <name type="synonym">Vinca rosea</name>
    <dbReference type="NCBI Taxonomy" id="4058"/>
    <lineage>
        <taxon>Eukaryota</taxon>
        <taxon>Viridiplantae</taxon>
        <taxon>Streptophyta</taxon>
        <taxon>Embryophyta</taxon>
        <taxon>Tracheophyta</taxon>
        <taxon>Spermatophyta</taxon>
        <taxon>Magnoliopsida</taxon>
        <taxon>eudicotyledons</taxon>
        <taxon>Gunneridae</taxon>
        <taxon>Pentapetalae</taxon>
        <taxon>asterids</taxon>
        <taxon>lamiids</taxon>
        <taxon>Gentianales</taxon>
        <taxon>Apocynaceae</taxon>
        <taxon>Rauvolfioideae</taxon>
        <taxon>Vinceae</taxon>
        <taxon>Catharanthinae</taxon>
        <taxon>Catharanthus</taxon>
    </lineage>
</organism>
<sequence>MTMEDEGEALRRRLEESLDLHPDDPSLHFDLGLLLWEKGEKSKAAELFVKSAKLNPENGVAFRYLGDYYAHFSADSQRAHKCYQRAVALNPDDSYAGEGICDLLDQGGKESLQIAVCLEATQKSPRAFWAFRRLGFLQLHQKKWSEAVQNLQHAIRGYPACADLWEALGLAYQRLGMFTAAIKSYGRAIELEDTRIFALVESGNISMMLGTFRKGIEHFRQALQVSSLDVAAHYGLASSLLGLAKECINLGAFRWGASLLEEASEVTVEIMSLAGNISCIWKLHGDIQLLYAKSFPWMENAWGLEIDQRTLIDSIMSWKKKCSVAAVSACRSYQRALHLAPWEANLYIDIGLASDLGFFSEENHKEGLNSWSLSEKMCLGSLLLEGENSEYWVALGCLSNHNVLRQHALIRGLQLDISLAVSWAFLGKLYRHEGKRQLGQLAFDRARSIDPSLALPWAGMSADADVRNLKSDEAYECCLQAMQILPVAEFQIGLAKLALNSTHLTSSEVFRAIRQALQRAPHYPESHNLNGLVCEARTDYESAIVSFRLARSVMSSSGNYSKSSLKDVSMNLARSLCKAGKANEAFQECEELKKEGQLEPEGLQMYALCLWQLGRNDVALSAARKLASSILSLEPSLAGASTSLICSLMFFISGLDSAITSILKMPKQLFQSSKVYFTVFAIHALDQSSQLESIVSSCSYSVVSSEDISSMHFLLALGKLVKHASKNHLGIQKGIHHLRRALHLHPNSSVIRNLLGYLLVCSREWNDVHVATRCSGVELYDRKEDDFLKSGFEILGAGAISCYTTGRINKKILFSTCREQGLFERDPILQLQRYLHQEPWNHNGRYLLILNYIQKVRKERFPQHLCAVLQRLIHVALSNPLYLRPETSNEYKKFQLLLCVAEVCLQSGNYIDCLQHARSASMLQLPGGCLFYAHLLLCRAFALQDNLVSLTKEYMRCLELKTDCHVGWVCLKMIECQYKLLADATVLALCFEECSKEIKSTSNMWSAVYNLVQGLFAAKMKDFGAAEGFLSRACSLAGDESCLFFCHGTICMELARQQRDSHFLSLAIRSLKKARETSPRTLPVVSLLLAQAEGSLGNKAKWEKNLHDEWLSWSPETRPAEIYFQMHLLSQRHRDSSQNPLRWILQAIHLNPSCHRYWKVLLNVNG</sequence>
<dbReference type="Proteomes" id="UP001060085">
    <property type="component" value="Linkage Group LG05"/>
</dbReference>
<comment type="caution">
    <text evidence="1">The sequence shown here is derived from an EMBL/GenBank/DDBJ whole genome shotgun (WGS) entry which is preliminary data.</text>
</comment>
<accession>A0ACC0AKE5</accession>
<evidence type="ECO:0000313" key="2">
    <source>
        <dbReference type="Proteomes" id="UP001060085"/>
    </source>
</evidence>